<dbReference type="STRING" id="1157962.A0A250XKZ7"/>
<dbReference type="InterPro" id="IPR000182">
    <property type="entry name" value="GNAT_dom"/>
</dbReference>
<evidence type="ECO:0000256" key="1">
    <source>
        <dbReference type="ARBA" id="ARBA00022679"/>
    </source>
</evidence>
<name>A0A250XKZ7_9CHLO</name>
<evidence type="ECO:0000313" key="6">
    <source>
        <dbReference type="Proteomes" id="UP000232323"/>
    </source>
</evidence>
<sequence>MGSLEEKLSRLPTDLRDLVQSLPPEQAAQILDKLIQSASLTFRALNEQDVESIKTRTKENSAFGFLSADVDFTWQELQNPGYIALGMFDERADGDEVVIGFVIAEVSRLDETKEFYWEQDSTNATDSQPPPDAATTMSASTFSHQGEADPQSSSHNAGLIQDVEAIHSISSHSRESSTSRSFHSECSNSVNTTLGDVGIRSGNHNSDLEASGSPEPDHNSDLEASGSPEPDHNSALEASGSPEPDHNSDLEASGSPEPDHKSDLEASESPEPDQSQNDLKSHSKSNSGDSTSSKSLITNSNQMSPPTEVVVDGREEVVTVLDTSQEMQALLQAGGWSPSDIIVSIYYIGVDFEYRRQGLGQQLLDLVKKVALGARARMMWLHVAEYNPSAISFYTKYGFQKTEEVKIGQRGNHLMLVYPLASNSSRKSDKHKMRSSKISRKGRGFGNRSVASVSIIDVGISAGGLKYAGLQRCKSYNLANSDSIILRRSAGALPVRELAHAGRRSPPVIKLF</sequence>
<proteinExistence type="predicted"/>
<organism evidence="5 6">
    <name type="scientific">Chlamydomonas eustigma</name>
    <dbReference type="NCBI Taxonomy" id="1157962"/>
    <lineage>
        <taxon>Eukaryota</taxon>
        <taxon>Viridiplantae</taxon>
        <taxon>Chlorophyta</taxon>
        <taxon>core chlorophytes</taxon>
        <taxon>Chlorophyceae</taxon>
        <taxon>CS clade</taxon>
        <taxon>Chlamydomonadales</taxon>
        <taxon>Chlamydomonadaceae</taxon>
        <taxon>Chlamydomonas</taxon>
    </lineage>
</organism>
<dbReference type="InterPro" id="IPR050680">
    <property type="entry name" value="YpeA/RimI_acetyltransf"/>
</dbReference>
<comment type="caution">
    <text evidence="5">The sequence shown here is derived from an EMBL/GenBank/DDBJ whole genome shotgun (WGS) entry which is preliminary data.</text>
</comment>
<dbReference type="PANTHER" id="PTHR43420">
    <property type="entry name" value="ACETYLTRANSFERASE"/>
    <property type="match status" value="1"/>
</dbReference>
<evidence type="ECO:0000256" key="3">
    <source>
        <dbReference type="SAM" id="MobiDB-lite"/>
    </source>
</evidence>
<feature type="compositionally biased region" description="Polar residues" evidence="3">
    <location>
        <begin position="135"/>
        <end position="155"/>
    </location>
</feature>
<dbReference type="Pfam" id="PF00583">
    <property type="entry name" value="Acetyltransf_1"/>
    <property type="match status" value="1"/>
</dbReference>
<dbReference type="InterPro" id="IPR016181">
    <property type="entry name" value="Acyl_CoA_acyltransferase"/>
</dbReference>
<feature type="region of interest" description="Disordered" evidence="3">
    <location>
        <begin position="119"/>
        <end position="155"/>
    </location>
</feature>
<evidence type="ECO:0000259" key="4">
    <source>
        <dbReference type="PROSITE" id="PS51186"/>
    </source>
</evidence>
<feature type="compositionally biased region" description="Low complexity" evidence="3">
    <location>
        <begin position="284"/>
        <end position="295"/>
    </location>
</feature>
<dbReference type="EMBL" id="BEGY01000107">
    <property type="protein sequence ID" value="GAX83775.1"/>
    <property type="molecule type" value="Genomic_DNA"/>
</dbReference>
<protein>
    <recommendedName>
        <fullName evidence="4">N-acetyltransferase domain-containing protein</fullName>
    </recommendedName>
</protein>
<feature type="region of interest" description="Disordered" evidence="3">
    <location>
        <begin position="425"/>
        <end position="445"/>
    </location>
</feature>
<dbReference type="OrthoDB" id="41532at2759"/>
<dbReference type="Gene3D" id="3.40.630.30">
    <property type="match status" value="1"/>
</dbReference>
<dbReference type="PROSITE" id="PS51186">
    <property type="entry name" value="GNAT"/>
    <property type="match status" value="1"/>
</dbReference>
<dbReference type="Proteomes" id="UP000232323">
    <property type="component" value="Unassembled WGS sequence"/>
</dbReference>
<reference evidence="5 6" key="1">
    <citation type="submission" date="2017-08" db="EMBL/GenBank/DDBJ databases">
        <title>Acidophilic green algal genome provides insights into adaptation to an acidic environment.</title>
        <authorList>
            <person name="Hirooka S."/>
            <person name="Hirose Y."/>
            <person name="Kanesaki Y."/>
            <person name="Higuchi S."/>
            <person name="Fujiwara T."/>
            <person name="Onuma R."/>
            <person name="Era A."/>
            <person name="Ohbayashi R."/>
            <person name="Uzuka A."/>
            <person name="Nozaki H."/>
            <person name="Yoshikawa H."/>
            <person name="Miyagishima S.Y."/>
        </authorList>
    </citation>
    <scope>NUCLEOTIDE SEQUENCE [LARGE SCALE GENOMIC DNA]</scope>
    <source>
        <strain evidence="5 6">NIES-2499</strain>
    </source>
</reference>
<dbReference type="AlphaFoldDB" id="A0A250XKZ7"/>
<feature type="domain" description="N-acetyltransferase" evidence="4">
    <location>
        <begin position="334"/>
        <end position="421"/>
    </location>
</feature>
<evidence type="ECO:0000313" key="5">
    <source>
        <dbReference type="EMBL" id="GAX83775.1"/>
    </source>
</evidence>
<evidence type="ECO:0000256" key="2">
    <source>
        <dbReference type="ARBA" id="ARBA00023315"/>
    </source>
</evidence>
<accession>A0A250XKZ7</accession>
<keyword evidence="1" id="KW-0808">Transferase</keyword>
<dbReference type="SUPFAM" id="SSF55729">
    <property type="entry name" value="Acyl-CoA N-acyltransferases (Nat)"/>
    <property type="match status" value="1"/>
</dbReference>
<feature type="compositionally biased region" description="Polar residues" evidence="3">
    <location>
        <begin position="296"/>
        <end position="305"/>
    </location>
</feature>
<feature type="compositionally biased region" description="Basic residues" evidence="3">
    <location>
        <begin position="428"/>
        <end position="443"/>
    </location>
</feature>
<dbReference type="PANTHER" id="PTHR43420:SF12">
    <property type="entry name" value="N-ACETYLTRANSFERASE DOMAIN-CONTAINING PROTEIN"/>
    <property type="match status" value="1"/>
</dbReference>
<keyword evidence="6" id="KW-1185">Reference proteome</keyword>
<dbReference type="GO" id="GO:0016747">
    <property type="term" value="F:acyltransferase activity, transferring groups other than amino-acyl groups"/>
    <property type="evidence" value="ECO:0007669"/>
    <property type="project" value="InterPro"/>
</dbReference>
<gene>
    <name evidence="5" type="ORF">CEUSTIGMA_g11200.t1</name>
</gene>
<dbReference type="CDD" id="cd04301">
    <property type="entry name" value="NAT_SF"/>
    <property type="match status" value="1"/>
</dbReference>
<keyword evidence="2" id="KW-0012">Acyltransferase</keyword>
<feature type="compositionally biased region" description="Low complexity" evidence="3">
    <location>
        <begin position="178"/>
        <end position="187"/>
    </location>
</feature>
<feature type="region of interest" description="Disordered" evidence="3">
    <location>
        <begin position="169"/>
        <end position="308"/>
    </location>
</feature>